<evidence type="ECO:0000256" key="1">
    <source>
        <dbReference type="SAM" id="MobiDB-lite"/>
    </source>
</evidence>
<dbReference type="AlphaFoldDB" id="A0A6I6MK88"/>
<name>A0A6I6MK88_9CAUL</name>
<accession>A0A6I6MK88</accession>
<reference evidence="3" key="1">
    <citation type="submission" date="2019-12" db="EMBL/GenBank/DDBJ databases">
        <title>Complete genome of Terracaulis silvestris 0127_4.</title>
        <authorList>
            <person name="Vieira S."/>
            <person name="Riedel T."/>
            <person name="Sproer C."/>
            <person name="Pascual J."/>
            <person name="Boedeker C."/>
            <person name="Overmann J."/>
        </authorList>
    </citation>
    <scope>NUCLEOTIDE SEQUENCE [LARGE SCALE GENOMIC DNA]</scope>
    <source>
        <strain evidence="3">0127_4</strain>
    </source>
</reference>
<dbReference type="EMBL" id="CP047045">
    <property type="protein sequence ID" value="QGZ94361.1"/>
    <property type="molecule type" value="Genomic_DNA"/>
</dbReference>
<dbReference type="RefSeq" id="WP_158765309.1">
    <property type="nucleotide sequence ID" value="NZ_CP047045.1"/>
</dbReference>
<evidence type="ECO:0000313" key="3">
    <source>
        <dbReference type="Proteomes" id="UP000431269"/>
    </source>
</evidence>
<sequence>MSAGPIPLRYVEETGDRRDSDRRATDRRAPRRWLDPLFAATLVNQIAPKETQYAHGYASTPCGPRPGIVVNTRA</sequence>
<dbReference type="KEGG" id="tsv:DSM104635_01179"/>
<protein>
    <submittedName>
        <fullName evidence="2">Uncharacterized protein</fullName>
    </submittedName>
</protein>
<evidence type="ECO:0000313" key="2">
    <source>
        <dbReference type="EMBL" id="QGZ94361.1"/>
    </source>
</evidence>
<feature type="compositionally biased region" description="Basic and acidic residues" evidence="1">
    <location>
        <begin position="10"/>
        <end position="30"/>
    </location>
</feature>
<gene>
    <name evidence="2" type="ORF">DSM104635_01179</name>
</gene>
<proteinExistence type="predicted"/>
<feature type="region of interest" description="Disordered" evidence="1">
    <location>
        <begin position="1"/>
        <end position="30"/>
    </location>
</feature>
<keyword evidence="3" id="KW-1185">Reference proteome</keyword>
<dbReference type="Proteomes" id="UP000431269">
    <property type="component" value="Chromosome"/>
</dbReference>
<organism evidence="2 3">
    <name type="scientific">Terricaulis silvestris</name>
    <dbReference type="NCBI Taxonomy" id="2686094"/>
    <lineage>
        <taxon>Bacteria</taxon>
        <taxon>Pseudomonadati</taxon>
        <taxon>Pseudomonadota</taxon>
        <taxon>Alphaproteobacteria</taxon>
        <taxon>Caulobacterales</taxon>
        <taxon>Caulobacteraceae</taxon>
        <taxon>Terricaulis</taxon>
    </lineage>
</organism>